<gene>
    <name evidence="2" type="ORF">AV926_16180</name>
</gene>
<evidence type="ECO:0000256" key="1">
    <source>
        <dbReference type="SAM" id="Coils"/>
    </source>
</evidence>
<dbReference type="RefSeq" id="WP_038987559.1">
    <property type="nucleotide sequence ID" value="NZ_JWJO01000051.1"/>
</dbReference>
<keyword evidence="3" id="KW-1185">Reference proteome</keyword>
<proteinExistence type="predicted"/>
<dbReference type="EMBL" id="LQNU01000078">
    <property type="protein sequence ID" value="KZE76180.1"/>
    <property type="molecule type" value="Genomic_DNA"/>
</dbReference>
<keyword evidence="1" id="KW-0175">Coiled coil</keyword>
<feature type="coiled-coil region" evidence="1">
    <location>
        <begin position="258"/>
        <end position="306"/>
    </location>
</feature>
<organism evidence="2 3">
    <name type="scientific">Myroides marinus</name>
    <dbReference type="NCBI Taxonomy" id="703342"/>
    <lineage>
        <taxon>Bacteria</taxon>
        <taxon>Pseudomonadati</taxon>
        <taxon>Bacteroidota</taxon>
        <taxon>Flavobacteriia</taxon>
        <taxon>Flavobacteriales</taxon>
        <taxon>Flavobacteriaceae</taxon>
        <taxon>Myroides</taxon>
    </lineage>
</organism>
<protein>
    <submittedName>
        <fullName evidence="2">Uncharacterized protein</fullName>
    </submittedName>
</protein>
<sequence length="317" mass="37331">MAKMKIWAYGKNKLTNEYIEDSLQNRKKMFFIWEALKIKKNNNSYYKNIVFLSTQSDENKRQIMEAVKLGFFRYSNKGQRDDYTGNEESLSHMIAIHALSELDELNFTIGNAKLTIVPEEISTENTKVQFDNGNYYIADLICTYKKPQELIAKWGNKIALEVKVSHGCEPAKIKDFQDFNYPLIEITLNQNMQFLKEVKKEEFNEDDLEKYYFFLKKTFSKNIFGKILSNHLVINSQKGDVNCEEKLAIAQKMTLEMKRDFESKINVLELEKESAIRQNKVLRRENELLIKEKRKLLQEINTLKNQSVLKKIIALFK</sequence>
<comment type="caution">
    <text evidence="2">The sequence shown here is derived from an EMBL/GenBank/DDBJ whole genome shotgun (WGS) entry which is preliminary data.</text>
</comment>
<name>A0A163WCZ8_9FLAO</name>
<accession>A0A163WCZ8</accession>
<evidence type="ECO:0000313" key="2">
    <source>
        <dbReference type="EMBL" id="KZE76180.1"/>
    </source>
</evidence>
<dbReference type="OrthoDB" id="8613458at2"/>
<dbReference type="AlphaFoldDB" id="A0A163WCZ8"/>
<dbReference type="Proteomes" id="UP000076630">
    <property type="component" value="Unassembled WGS sequence"/>
</dbReference>
<reference evidence="2 3" key="1">
    <citation type="submission" date="2016-01" db="EMBL/GenBank/DDBJ databases">
        <title>Whole genome sequencing of Myroides marinus L41.</title>
        <authorList>
            <person name="Hong K.W."/>
        </authorList>
    </citation>
    <scope>NUCLEOTIDE SEQUENCE [LARGE SCALE GENOMIC DNA]</scope>
    <source>
        <strain evidence="2 3">L41</strain>
    </source>
</reference>
<evidence type="ECO:0000313" key="3">
    <source>
        <dbReference type="Proteomes" id="UP000076630"/>
    </source>
</evidence>